<dbReference type="GO" id="GO:0070402">
    <property type="term" value="F:NADPH binding"/>
    <property type="evidence" value="ECO:0007669"/>
    <property type="project" value="TreeGrafter"/>
</dbReference>
<dbReference type="InterPro" id="IPR013154">
    <property type="entry name" value="ADH-like_N"/>
</dbReference>
<dbReference type="NCBIfam" id="TIGR02824">
    <property type="entry name" value="quinone_pig3"/>
    <property type="match status" value="1"/>
</dbReference>
<accession>A0A975U4L9</accession>
<dbReference type="Pfam" id="PF08240">
    <property type="entry name" value="ADH_N"/>
    <property type="match status" value="1"/>
</dbReference>
<dbReference type="RefSeq" id="WP_218286689.1">
    <property type="nucleotide sequence ID" value="NZ_CP076448.1"/>
</dbReference>
<dbReference type="Pfam" id="PF00107">
    <property type="entry name" value="ADH_zinc_N"/>
    <property type="match status" value="1"/>
</dbReference>
<evidence type="ECO:0000256" key="2">
    <source>
        <dbReference type="ARBA" id="ARBA00023002"/>
    </source>
</evidence>
<dbReference type="GO" id="GO:0016651">
    <property type="term" value="F:oxidoreductase activity, acting on NAD(P)H"/>
    <property type="evidence" value="ECO:0007669"/>
    <property type="project" value="TreeGrafter"/>
</dbReference>
<dbReference type="InterPro" id="IPR020843">
    <property type="entry name" value="ER"/>
</dbReference>
<reference evidence="4" key="1">
    <citation type="submission" date="2021-06" db="EMBL/GenBank/DDBJ databases">
        <title>Elioraea tepida, sp. nov., a moderately thermophilic aerobic anoxygenic phototrophic bacterium isolated from an alkaline siliceous hot spring mat community in Yellowstone National Park, WY, USA.</title>
        <authorList>
            <person name="Saini M.K."/>
            <person name="Yoshida S."/>
            <person name="Sebastian A."/>
            <person name="Hirose S."/>
            <person name="Hara E."/>
            <person name="Tamaki H."/>
            <person name="Soulier N.T."/>
            <person name="Albert I."/>
            <person name="Hanada S."/>
            <person name="Bryant D.A."/>
            <person name="Tank M."/>
        </authorList>
    </citation>
    <scope>NUCLEOTIDE SEQUENCE</scope>
    <source>
        <strain evidence="4">MS-P2</strain>
    </source>
</reference>
<dbReference type="SMART" id="SM00829">
    <property type="entry name" value="PKS_ER"/>
    <property type="match status" value="1"/>
</dbReference>
<feature type="domain" description="Enoyl reductase (ER)" evidence="3">
    <location>
        <begin position="16"/>
        <end position="330"/>
    </location>
</feature>
<dbReference type="AlphaFoldDB" id="A0A975U4L9"/>
<dbReference type="InterPro" id="IPR013149">
    <property type="entry name" value="ADH-like_C"/>
</dbReference>
<dbReference type="CDD" id="cd05276">
    <property type="entry name" value="p53_inducible_oxidoreductase"/>
    <property type="match status" value="1"/>
</dbReference>
<proteinExistence type="predicted"/>
<dbReference type="KEGG" id="elio:KO353_05340"/>
<keyword evidence="5" id="KW-1185">Reference proteome</keyword>
<evidence type="ECO:0000313" key="5">
    <source>
        <dbReference type="Proteomes" id="UP000694001"/>
    </source>
</evidence>
<organism evidence="4 5">
    <name type="scientific">Elioraea tepida</name>
    <dbReference type="NCBI Taxonomy" id="2843330"/>
    <lineage>
        <taxon>Bacteria</taxon>
        <taxon>Pseudomonadati</taxon>
        <taxon>Pseudomonadota</taxon>
        <taxon>Alphaproteobacteria</taxon>
        <taxon>Acetobacterales</taxon>
        <taxon>Elioraeaceae</taxon>
        <taxon>Elioraea</taxon>
    </lineage>
</organism>
<evidence type="ECO:0000259" key="3">
    <source>
        <dbReference type="SMART" id="SM00829"/>
    </source>
</evidence>
<evidence type="ECO:0000313" key="4">
    <source>
        <dbReference type="EMBL" id="QXM25633.1"/>
    </source>
</evidence>
<sequence length="333" mass="35029">MALPASMRHIATRGAGGPEVMELAEAPLPVPGPDELLIEVHAAGVNRPDIQQRRGAYPPPPGASPILGLEVAGIVACVGEAVTGWSPGDRVCALTNGGGYAEYVAVPAAQCLPPPTSYDHLRAAALPETYFTVWANLFERGRLRAGETALIHGGSSGIGTTAIQLAKAFGARVFATAGSAEKCAACLRLGADLAINYRAEDFVEAVARATERRGVDVVLDMVGGDYIPRNIRCLALEGRLVQIAFLQGSKVAEFDMLPVMTRRLTLTGSTMRPRTTAEKGAIAAALREKVWPLLEAGRCAPLIHATFPLAEAAAAHALMETSAHIGKIMLKVR</sequence>
<keyword evidence="1" id="KW-0521">NADP</keyword>
<evidence type="ECO:0000256" key="1">
    <source>
        <dbReference type="ARBA" id="ARBA00022857"/>
    </source>
</evidence>
<keyword evidence="2" id="KW-0560">Oxidoreductase</keyword>
<dbReference type="PANTHER" id="PTHR48106:SF8">
    <property type="entry name" value="OS02G0805600 PROTEIN"/>
    <property type="match status" value="1"/>
</dbReference>
<protein>
    <submittedName>
        <fullName evidence="4">NAD(P)H-quinone oxidoreductase</fullName>
    </submittedName>
</protein>
<dbReference type="PANTHER" id="PTHR48106">
    <property type="entry name" value="QUINONE OXIDOREDUCTASE PIG3-RELATED"/>
    <property type="match status" value="1"/>
</dbReference>
<gene>
    <name evidence="4" type="ORF">KO353_05340</name>
</gene>
<name>A0A975U4L9_9PROT</name>
<dbReference type="InterPro" id="IPR014189">
    <property type="entry name" value="Quinone_OxRdtase_PIG3"/>
</dbReference>
<dbReference type="Proteomes" id="UP000694001">
    <property type="component" value="Chromosome"/>
</dbReference>
<dbReference type="EMBL" id="CP076448">
    <property type="protein sequence ID" value="QXM25633.1"/>
    <property type="molecule type" value="Genomic_DNA"/>
</dbReference>